<evidence type="ECO:0000256" key="1">
    <source>
        <dbReference type="ARBA" id="ARBA00010634"/>
    </source>
</evidence>
<evidence type="ECO:0000313" key="6">
    <source>
        <dbReference type="Proteomes" id="UP000017813"/>
    </source>
</evidence>
<dbReference type="AlphaFoldDB" id="V9H5W7"/>
<dbReference type="eggNOG" id="COG2853">
    <property type="taxonomic scope" value="Bacteria"/>
</dbReference>
<comment type="similarity">
    <text evidence="1">Belongs to the MlaA family.</text>
</comment>
<dbReference type="PANTHER" id="PTHR30035">
    <property type="entry name" value="LIPOPROTEIN VACJ-RELATED"/>
    <property type="match status" value="1"/>
</dbReference>
<dbReference type="PRINTS" id="PR01805">
    <property type="entry name" value="VACJLIPOPROT"/>
</dbReference>
<evidence type="ECO:0000256" key="3">
    <source>
        <dbReference type="SAM" id="MobiDB-lite"/>
    </source>
</evidence>
<keyword evidence="2 4" id="KW-0732">Signal</keyword>
<sequence>MKLNFKSYHYVFLSILLLSGCASVADRNPNDPYESYNRSMFKFNEKADRYVMRPIAKGYEKITPRPVKIAVHNFFDNFRDAVSMGSNLLRGEVGKAGYDFMRVAVNTTFGLGGLINVADEAGLPSHKTTLGDTFASWGWKKSHYFVYPLTGPSTVRDSIGSTLTSVYPIEKLAIHDKIARYATTGLKAVDTRAQFLPLTDTLEKTDTMDKYAYVRDFYMSKRNHDLGVSQKIEGDADIDELMESDTSNSLDSNIESVNPDPTPKPSATPKMQKKAKSQFAPSNSSARFIDESANDLSVFSRQIWQYEAEN</sequence>
<reference evidence="5 6" key="1">
    <citation type="submission" date="2010-03" db="EMBL/GenBank/DDBJ databases">
        <authorList>
            <consortium name="The Broad Institute Genome Sequencing Platform"/>
            <person name="Ward D."/>
            <person name="Earl A."/>
            <person name="Feldgarden M."/>
            <person name="Gevers D."/>
            <person name="Young S."/>
            <person name="Zeng Q."/>
            <person name="Koehrsen M."/>
            <person name="Alvarado L."/>
            <person name="Berlin A.M."/>
            <person name="Borenstein D."/>
            <person name="Chapman S.B."/>
            <person name="Chen Z."/>
            <person name="Engels R."/>
            <person name="Freedman E."/>
            <person name="Gellesch M."/>
            <person name="Goldberg J."/>
            <person name="Griggs A."/>
            <person name="Gujja S."/>
            <person name="Heilman E.R."/>
            <person name="Heiman D.I."/>
            <person name="Hepburn T.A."/>
            <person name="Howarth C."/>
            <person name="Jen D."/>
            <person name="Larson L."/>
            <person name="Mehta T."/>
            <person name="Park D."/>
            <person name="Pearson M."/>
            <person name="Richards J."/>
            <person name="Roberts A."/>
            <person name="Saif S."/>
            <person name="Shea T.D."/>
            <person name="Shenoy N."/>
            <person name="Sisk P."/>
            <person name="Stolte C."/>
            <person name="Sykes S.N."/>
            <person name="Walk T."/>
            <person name="White J."/>
            <person name="Yandava C."/>
            <person name="Izard J."/>
            <person name="Baranova O.V."/>
            <person name="Blanton J.M."/>
            <person name="Tanner A.C."/>
            <person name="Dewhirst F."/>
            <person name="Haas B."/>
            <person name="Nusbaum C."/>
            <person name="Birren B."/>
        </authorList>
    </citation>
    <scope>NUCLEOTIDE SEQUENCE [LARGE SCALE GENOMIC DNA]</scope>
    <source>
        <strain evidence="5 6">ATCC 29453</strain>
    </source>
</reference>
<organism evidence="5 6">
    <name type="scientific">Simonsiella muelleri ATCC 29453</name>
    <dbReference type="NCBI Taxonomy" id="641147"/>
    <lineage>
        <taxon>Bacteria</taxon>
        <taxon>Pseudomonadati</taxon>
        <taxon>Pseudomonadota</taxon>
        <taxon>Betaproteobacteria</taxon>
        <taxon>Neisseriales</taxon>
        <taxon>Neisseriaceae</taxon>
        <taxon>Simonsiella</taxon>
    </lineage>
</organism>
<name>V9H5W7_9NEIS</name>
<evidence type="ECO:0000313" key="5">
    <source>
        <dbReference type="EMBL" id="EFG30921.2"/>
    </source>
</evidence>
<dbReference type="GO" id="GO:0016020">
    <property type="term" value="C:membrane"/>
    <property type="evidence" value="ECO:0007669"/>
    <property type="project" value="InterPro"/>
</dbReference>
<dbReference type="InterPro" id="IPR007428">
    <property type="entry name" value="MlaA"/>
</dbReference>
<evidence type="ECO:0000256" key="2">
    <source>
        <dbReference type="ARBA" id="ARBA00022729"/>
    </source>
</evidence>
<dbReference type="EMBL" id="ADCY02000024">
    <property type="protein sequence ID" value="EFG30921.2"/>
    <property type="molecule type" value="Genomic_DNA"/>
</dbReference>
<dbReference type="PROSITE" id="PS51257">
    <property type="entry name" value="PROKAR_LIPOPROTEIN"/>
    <property type="match status" value="1"/>
</dbReference>
<evidence type="ECO:0008006" key="7">
    <source>
        <dbReference type="Google" id="ProtNLM"/>
    </source>
</evidence>
<dbReference type="PANTHER" id="PTHR30035:SF3">
    <property type="entry name" value="INTERMEMBRANE PHOSPHOLIPID TRANSPORT SYSTEM LIPOPROTEIN MLAA"/>
    <property type="match status" value="1"/>
</dbReference>
<reference evidence="5 6" key="2">
    <citation type="submission" date="2011-10" db="EMBL/GenBank/DDBJ databases">
        <title>The Genome Sequence of Simonsiella muelleri ATCC 29453.</title>
        <authorList>
            <consortium name="The Broad Institute Genome Sequencing Platform"/>
            <consortium name="The Broad Institute Genome Sequencing Center for Infectious Disease"/>
            <person name="Earl A."/>
            <person name="Ward D."/>
            <person name="Feldgarden M."/>
            <person name="Gevers D."/>
            <person name="Izard J."/>
            <person name="Baranova O.V."/>
            <person name="Blanton J.M."/>
            <person name="Tanner A.C."/>
            <person name="Dewhirst F."/>
            <person name="Young S.K."/>
            <person name="Zeng Q."/>
            <person name="Gargeya S."/>
            <person name="Fitzgerald M."/>
            <person name="Haas B."/>
            <person name="Abouelleil A."/>
            <person name="Alvarado L."/>
            <person name="Arachchi H.M."/>
            <person name="Berlin A."/>
            <person name="Brown A."/>
            <person name="Chapman S.B."/>
            <person name="Chen Z."/>
            <person name="Dunbar C."/>
            <person name="Freedman E."/>
            <person name="Gearin G."/>
            <person name="Goldberg J."/>
            <person name="Griggs A."/>
            <person name="Gujja S."/>
            <person name="Heiman D."/>
            <person name="Howarth C."/>
            <person name="Larson L."/>
            <person name="Lui A."/>
            <person name="MacDonald P.J.P."/>
            <person name="Montmayeur A."/>
            <person name="Murphy C."/>
            <person name="Neiman D."/>
            <person name="Pearson M."/>
            <person name="Priest M."/>
            <person name="Roberts A."/>
            <person name="Saif S."/>
            <person name="Shea T."/>
            <person name="Shenoy N."/>
            <person name="Sisk P."/>
            <person name="Stolte C."/>
            <person name="Sykes S."/>
            <person name="Wortman J."/>
            <person name="Nusbaum C."/>
            <person name="Birren B."/>
        </authorList>
    </citation>
    <scope>NUCLEOTIDE SEQUENCE [LARGE SCALE GENOMIC DNA]</scope>
    <source>
        <strain evidence="5 6">ATCC 29453</strain>
    </source>
</reference>
<dbReference type="Pfam" id="PF04333">
    <property type="entry name" value="MlaA"/>
    <property type="match status" value="1"/>
</dbReference>
<evidence type="ECO:0000256" key="4">
    <source>
        <dbReference type="SAM" id="SignalP"/>
    </source>
</evidence>
<dbReference type="Proteomes" id="UP000017813">
    <property type="component" value="Unassembled WGS sequence"/>
</dbReference>
<comment type="caution">
    <text evidence="5">The sequence shown here is derived from an EMBL/GenBank/DDBJ whole genome shotgun (WGS) entry which is preliminary data.</text>
</comment>
<feature type="chain" id="PRO_5030178888" description="VacJ family lipoprotein" evidence="4">
    <location>
        <begin position="25"/>
        <end position="310"/>
    </location>
</feature>
<keyword evidence="6" id="KW-1185">Reference proteome</keyword>
<feature type="compositionally biased region" description="Polar residues" evidence="3">
    <location>
        <begin position="245"/>
        <end position="256"/>
    </location>
</feature>
<feature type="region of interest" description="Disordered" evidence="3">
    <location>
        <begin position="245"/>
        <end position="286"/>
    </location>
</feature>
<proteinExistence type="inferred from homology"/>
<protein>
    <recommendedName>
        <fullName evidence="7">VacJ family lipoprotein</fullName>
    </recommendedName>
</protein>
<dbReference type="HOGENOM" id="CLU_059326_1_1_4"/>
<accession>V9H5W7</accession>
<feature type="signal peptide" evidence="4">
    <location>
        <begin position="1"/>
        <end position="24"/>
    </location>
</feature>
<dbReference type="KEGG" id="smur:BWP33_04360"/>
<dbReference type="RefSeq" id="WP_002641779.1">
    <property type="nucleotide sequence ID" value="NZ_CP019448.1"/>
</dbReference>
<gene>
    <name evidence="5" type="ORF">HMPREF9021_01149</name>
</gene>
<dbReference type="GO" id="GO:0120010">
    <property type="term" value="P:intermembrane phospholipid transfer"/>
    <property type="evidence" value="ECO:0007669"/>
    <property type="project" value="TreeGrafter"/>
</dbReference>
<dbReference type="STRING" id="641147.HMPREF9021_01149"/>